<dbReference type="Pfam" id="PF00106">
    <property type="entry name" value="adh_short"/>
    <property type="match status" value="1"/>
</dbReference>
<evidence type="ECO:0000313" key="5">
    <source>
        <dbReference type="Proteomes" id="UP000501945"/>
    </source>
</evidence>
<dbReference type="EMBL" id="CP047616">
    <property type="protein sequence ID" value="QIW54767.1"/>
    <property type="molecule type" value="Genomic_DNA"/>
</dbReference>
<evidence type="ECO:0000256" key="2">
    <source>
        <dbReference type="ARBA" id="ARBA00023002"/>
    </source>
</evidence>
<dbReference type="InterPro" id="IPR036291">
    <property type="entry name" value="NAD(P)-bd_dom_sf"/>
</dbReference>
<comment type="similarity">
    <text evidence="1 3">Belongs to the short-chain dehydrogenases/reductases (SDR) family.</text>
</comment>
<evidence type="ECO:0000256" key="1">
    <source>
        <dbReference type="ARBA" id="ARBA00006484"/>
    </source>
</evidence>
<evidence type="ECO:0000256" key="3">
    <source>
        <dbReference type="RuleBase" id="RU000363"/>
    </source>
</evidence>
<organism evidence="4 5">
    <name type="scientific">Pseudolactococcus raffinolactis</name>
    <dbReference type="NCBI Taxonomy" id="1366"/>
    <lineage>
        <taxon>Bacteria</taxon>
        <taxon>Bacillati</taxon>
        <taxon>Bacillota</taxon>
        <taxon>Bacilli</taxon>
        <taxon>Lactobacillales</taxon>
        <taxon>Streptococcaceae</taxon>
        <taxon>Pseudolactococcus</taxon>
    </lineage>
</organism>
<dbReference type="CDD" id="cd05374">
    <property type="entry name" value="17beta-HSD-like_SDR_c"/>
    <property type="match status" value="1"/>
</dbReference>
<dbReference type="AlphaFoldDB" id="A0A6H0UIT5"/>
<dbReference type="Proteomes" id="UP000501945">
    <property type="component" value="Chromosome"/>
</dbReference>
<dbReference type="PANTHER" id="PTHR44169">
    <property type="entry name" value="NADPH-DEPENDENT 1-ACYLDIHYDROXYACETONE PHOSPHATE REDUCTASE"/>
    <property type="match status" value="1"/>
</dbReference>
<dbReference type="RefSeq" id="WP_167839133.1">
    <property type="nucleotide sequence ID" value="NZ_CP047616.1"/>
</dbReference>
<dbReference type="Gene3D" id="3.40.50.720">
    <property type="entry name" value="NAD(P)-binding Rossmann-like Domain"/>
    <property type="match status" value="1"/>
</dbReference>
<dbReference type="PRINTS" id="PR00080">
    <property type="entry name" value="SDRFAMILY"/>
</dbReference>
<accession>A0A6H0UIT5</accession>
<keyword evidence="2" id="KW-0560">Oxidoreductase</keyword>
<sequence>MTKVVAITGASNGMGFAAAELFAKKGWIVYGGARRVEKIPTAEHIHALKLDVTDHASNQAFIETIFQQEKQIDVLINNAGYGEYGPVEDISLDNARQQFETNFFGAADLAQLVLPIMRAQKSGRIINISSIGGDVYMPLGAYYHATKAALQQWSDSLDIEIAPFGVRSLVVQPGGTQSAWSDIAMKNANKNLKADSVYITLVQKVSTLLMANEGAISASSEDLAQVFYKAATDARPKRRYFHAFSDRTMVWLARSCPRVFKKLFMTALNYLGNRALKKRK</sequence>
<gene>
    <name evidence="4" type="ORF">GU336_11780</name>
</gene>
<name>A0A6H0UIT5_9LACT</name>
<proteinExistence type="inferred from homology"/>
<dbReference type="PRINTS" id="PR00081">
    <property type="entry name" value="GDHRDH"/>
</dbReference>
<protein>
    <submittedName>
        <fullName evidence="4">SDR family NAD(P)-dependent oxidoreductase</fullName>
    </submittedName>
</protein>
<dbReference type="InterPro" id="IPR002347">
    <property type="entry name" value="SDR_fam"/>
</dbReference>
<evidence type="ECO:0000313" key="4">
    <source>
        <dbReference type="EMBL" id="QIW54767.1"/>
    </source>
</evidence>
<dbReference type="PANTHER" id="PTHR44169:SF6">
    <property type="entry name" value="NADPH-DEPENDENT 1-ACYLDIHYDROXYACETONE PHOSPHATE REDUCTASE"/>
    <property type="match status" value="1"/>
</dbReference>
<reference evidence="4 5" key="1">
    <citation type="submission" date="2019-12" db="EMBL/GenBank/DDBJ databases">
        <title>Whole genome sequences of Lactococcus raffinolactis strains isolated from sewage.</title>
        <authorList>
            <person name="Ybazeta G."/>
            <person name="Ross M."/>
            <person name="Brabant-Kirwan D."/>
            <person name="Saleh M."/>
            <person name="Dillon J.A."/>
            <person name="Splinter K."/>
            <person name="Nokhbeh R."/>
        </authorList>
    </citation>
    <scope>NUCLEOTIDE SEQUENCE [LARGE SCALE GENOMIC DNA]</scope>
    <source>
        <strain evidence="4 5">Lr_19_5</strain>
    </source>
</reference>
<dbReference type="GO" id="GO:0016491">
    <property type="term" value="F:oxidoreductase activity"/>
    <property type="evidence" value="ECO:0007669"/>
    <property type="project" value="UniProtKB-KW"/>
</dbReference>
<dbReference type="SUPFAM" id="SSF51735">
    <property type="entry name" value="NAD(P)-binding Rossmann-fold domains"/>
    <property type="match status" value="1"/>
</dbReference>